<sequence length="653" mass="75002">MVTFVALRRLLDSSKLRFAAAALFLVAFLVVPYTREQTLAIIPLREEPSPTAKPVDPFPSDYVGEYDHGLQMINDPYPDYETAQWKSISAAPYEACRGPHGGLLSRKDEDLMMSGYPRNTSNFPTPIFGSYEAWGLNQSLCADRYSRYGAYGFLQGNDSTRIQNWNGTFGSDQAAEIDWEAVNWSNLQDDCLQRNRKRYRMTESSGGRLVALYKPLDSDSQNSPMPVNGTGGIAQSRTAVVLRSWIGMKYTKNDLYHIRSMIMELSLFSGGEYEVILLIDCQDEELPAENASAAWEVFRQKHLPQELRGLAMFFNTKMLGDWYPDIDIHVAILQYFQPTQIFSQLHPQYDYVWQFEMDSRYTGHMYDLLHRATDFAKGQPRKYLWERNSHFYIPTVHGRWEEFIQKVDREMSGHDSVWGPVPVEGLNVEVNASMPPVAHPDDEPGTWGVGEEADLITWLPHFNPVDTEWPFRDRVFNFPQDQETPRWAAVVAMSRISSKLLGLLHKDKVQSGVGLASEMSPISWALYYGLKAVQIPHPIYHDFHWDPVELNRRANPGEPGKVNAGKDSIWSWGQHDDIILNSTFMFNSKFAEKLYRAWLGYDGAEEVSFYRPFLRNCNCIDCVQWETRRPPLCLPPIFLHPVKNLEPVKTKDF</sequence>
<proteinExistence type="predicted"/>
<dbReference type="InterPro" id="IPR021822">
    <property type="entry name" value="DUF3405"/>
</dbReference>
<accession>A0A9W4NQ41</accession>
<comment type="caution">
    <text evidence="1">The sequence shown here is derived from an EMBL/GenBank/DDBJ whole genome shotgun (WGS) entry which is preliminary data.</text>
</comment>
<dbReference type="PANTHER" id="PTHR36205">
    <property type="entry name" value="CHROMOSOME 19, WHOLE GENOME SHOTGUN SEQUENCE"/>
    <property type="match status" value="1"/>
</dbReference>
<dbReference type="Proteomes" id="UP001152646">
    <property type="component" value="Unassembled WGS sequence"/>
</dbReference>
<dbReference type="EMBL" id="CAJVPA010000201">
    <property type="protein sequence ID" value="CAG8397104.1"/>
    <property type="molecule type" value="Genomic_DNA"/>
</dbReference>
<name>A0A9W4NQ41_9EURO</name>
<gene>
    <name evidence="1" type="ORF">PSALAMII_LOCUS7701</name>
</gene>
<organism evidence="1 2">
    <name type="scientific">Penicillium salamii</name>
    <dbReference type="NCBI Taxonomy" id="1612424"/>
    <lineage>
        <taxon>Eukaryota</taxon>
        <taxon>Fungi</taxon>
        <taxon>Dikarya</taxon>
        <taxon>Ascomycota</taxon>
        <taxon>Pezizomycotina</taxon>
        <taxon>Eurotiomycetes</taxon>
        <taxon>Eurotiomycetidae</taxon>
        <taxon>Eurotiales</taxon>
        <taxon>Aspergillaceae</taxon>
        <taxon>Penicillium</taxon>
    </lineage>
</organism>
<dbReference type="PANTHER" id="PTHR36205:SF4">
    <property type="match status" value="1"/>
</dbReference>
<dbReference type="OrthoDB" id="3353407at2759"/>
<dbReference type="Pfam" id="PF11885">
    <property type="entry name" value="DUF3405"/>
    <property type="match status" value="1"/>
</dbReference>
<protein>
    <submittedName>
        <fullName evidence="1">Uncharacterized protein</fullName>
    </submittedName>
</protein>
<evidence type="ECO:0000313" key="1">
    <source>
        <dbReference type="EMBL" id="CAG8397104.1"/>
    </source>
</evidence>
<dbReference type="AlphaFoldDB" id="A0A9W4NQ41"/>
<reference evidence="1" key="1">
    <citation type="submission" date="2021-07" db="EMBL/GenBank/DDBJ databases">
        <authorList>
            <person name="Branca A.L. A."/>
        </authorList>
    </citation>
    <scope>NUCLEOTIDE SEQUENCE</scope>
</reference>
<evidence type="ECO:0000313" key="2">
    <source>
        <dbReference type="Proteomes" id="UP001152646"/>
    </source>
</evidence>